<keyword evidence="5" id="KW-1185">Reference proteome</keyword>
<dbReference type="InterPro" id="IPR036291">
    <property type="entry name" value="NAD(P)-bd_dom_sf"/>
</dbReference>
<feature type="domain" description="Polysaccharide biosynthesis protein CapD-like" evidence="3">
    <location>
        <begin position="293"/>
        <end position="601"/>
    </location>
</feature>
<gene>
    <name evidence="4" type="ORF">D3H65_16830</name>
</gene>
<keyword evidence="2" id="KW-0472">Membrane</keyword>
<dbReference type="OrthoDB" id="9803111at2"/>
<evidence type="ECO:0000313" key="4">
    <source>
        <dbReference type="EMBL" id="AXY78675.1"/>
    </source>
</evidence>
<sequence>MKKLFFIARSVPRWVVLLVDLAINGASFSLSYFIVKQFEFHEILRGHFFIYTAVYGMIALLIFYLMRIHTGIIRYSNIHDMMRIFMAVLLVSLIYPVVTEFFVSRRYHIRSLNIAGVLVVNFFIASSMLIMMRTLVRGFYFYVKRISNTHKENVLVYGADTEAILIKQAIESSPTNKFVIAGFIETDASRINSYIQQVRIYHIRALALLKIKKNIDKLILMNEQLTSEDKKAVIEKCLQMGIKVLTVPPSDQWVYGKLSIRQIQELRIEDLLQRAPIVINDQNICSELSGKRILITGAAGSIGAEIVRQVLSYKPHTVILCDQAESDLHEMQLEIEEKFPDINIRIFIASIRDRNRMEIPFRQYHPDIVFHAAAYKHVPMMEKNPAEAILTNVMGTKIVADLAVFFNVHKFVMISTDKAVNPSNVMGTSKRIAEMYVQSLSNIVQNKSAEDIVHIYNSWSRQFIFYAMHSKTKFITTRFGNVLGSNGSVIPRFRAQIEAGGPVTVTHPLITRFFMTIPEAVQLVLEAATMGKGSEIFVFDMGRPVKIVDLARKMIRLAGLVPEEDIKIQYTGLRPGEKLYEELLNREEKTLPTHHDKIKIARVVPCCDQAVMEIEELISISRHGDDYALVKKMKELVPEFKSNNSEFEELDHVPLKEAFLQQAEAY</sequence>
<feature type="transmembrane region" description="Helical" evidence="2">
    <location>
        <begin position="84"/>
        <end position="102"/>
    </location>
</feature>
<dbReference type="EMBL" id="CP032157">
    <property type="protein sequence ID" value="AXY78675.1"/>
    <property type="molecule type" value="Genomic_DNA"/>
</dbReference>
<feature type="transmembrane region" description="Helical" evidence="2">
    <location>
        <begin position="12"/>
        <end position="34"/>
    </location>
</feature>
<dbReference type="PANTHER" id="PTHR43318:SF1">
    <property type="entry name" value="POLYSACCHARIDE BIOSYNTHESIS PROTEIN EPSC-RELATED"/>
    <property type="match status" value="1"/>
</dbReference>
<dbReference type="InterPro" id="IPR051203">
    <property type="entry name" value="Polysaccharide_Synthase-Rel"/>
</dbReference>
<keyword evidence="2" id="KW-0812">Transmembrane</keyword>
<dbReference type="PANTHER" id="PTHR43318">
    <property type="entry name" value="UDP-N-ACETYLGLUCOSAMINE 4,6-DEHYDRATASE"/>
    <property type="match status" value="1"/>
</dbReference>
<proteinExistence type="inferred from homology"/>
<dbReference type="Pfam" id="PF02719">
    <property type="entry name" value="Polysacc_synt_2"/>
    <property type="match status" value="1"/>
</dbReference>
<dbReference type="CDD" id="cd05237">
    <property type="entry name" value="UDP_invert_4-6DH_SDR_e"/>
    <property type="match status" value="1"/>
</dbReference>
<dbReference type="RefSeq" id="WP_119054547.1">
    <property type="nucleotide sequence ID" value="NZ_CP032157.1"/>
</dbReference>
<dbReference type="SUPFAM" id="SSF51735">
    <property type="entry name" value="NAD(P)-binding Rossmann-fold domains"/>
    <property type="match status" value="2"/>
</dbReference>
<dbReference type="Gene3D" id="3.40.50.720">
    <property type="entry name" value="NAD(P)-binding Rossmann-like Domain"/>
    <property type="match status" value="2"/>
</dbReference>
<evidence type="ECO:0000256" key="2">
    <source>
        <dbReference type="SAM" id="Phobius"/>
    </source>
</evidence>
<keyword evidence="2" id="KW-1133">Transmembrane helix</keyword>
<feature type="transmembrane region" description="Helical" evidence="2">
    <location>
        <begin position="114"/>
        <end position="136"/>
    </location>
</feature>
<comment type="similarity">
    <text evidence="1">Belongs to the polysaccharide synthase family.</text>
</comment>
<feature type="transmembrane region" description="Helical" evidence="2">
    <location>
        <begin position="46"/>
        <end position="64"/>
    </location>
</feature>
<evidence type="ECO:0000256" key="1">
    <source>
        <dbReference type="ARBA" id="ARBA00007430"/>
    </source>
</evidence>
<dbReference type="InterPro" id="IPR003869">
    <property type="entry name" value="Polysac_CapD-like"/>
</dbReference>
<dbReference type="KEGG" id="pseg:D3H65_16830"/>
<organism evidence="4 5">
    <name type="scientific">Paraflavitalea soli</name>
    <dbReference type="NCBI Taxonomy" id="2315862"/>
    <lineage>
        <taxon>Bacteria</taxon>
        <taxon>Pseudomonadati</taxon>
        <taxon>Bacteroidota</taxon>
        <taxon>Chitinophagia</taxon>
        <taxon>Chitinophagales</taxon>
        <taxon>Chitinophagaceae</taxon>
        <taxon>Paraflavitalea</taxon>
    </lineage>
</organism>
<evidence type="ECO:0000259" key="3">
    <source>
        <dbReference type="Pfam" id="PF02719"/>
    </source>
</evidence>
<name>A0A3B7N3M4_9BACT</name>
<dbReference type="AlphaFoldDB" id="A0A3B7N3M4"/>
<dbReference type="Proteomes" id="UP000263900">
    <property type="component" value="Chromosome"/>
</dbReference>
<evidence type="ECO:0000313" key="5">
    <source>
        <dbReference type="Proteomes" id="UP000263900"/>
    </source>
</evidence>
<protein>
    <submittedName>
        <fullName evidence="4">Polysaccharide biosynthesis protein</fullName>
    </submittedName>
</protein>
<accession>A0A3B7N3M4</accession>
<reference evidence="4 5" key="1">
    <citation type="submission" date="2018-09" db="EMBL/GenBank/DDBJ databases">
        <title>Genome sequencing of strain 6GH32-13.</title>
        <authorList>
            <person name="Weon H.-Y."/>
            <person name="Heo J."/>
            <person name="Kwon S.-W."/>
        </authorList>
    </citation>
    <scope>NUCLEOTIDE SEQUENCE [LARGE SCALE GENOMIC DNA]</scope>
    <source>
        <strain evidence="4 5">5GH32-13</strain>
    </source>
</reference>